<protein>
    <submittedName>
        <fullName evidence="1">Uncharacterized protein</fullName>
    </submittedName>
</protein>
<dbReference type="AlphaFoldDB" id="A0A087UMM9"/>
<proteinExistence type="predicted"/>
<keyword evidence="2" id="KW-1185">Reference proteome</keyword>
<name>A0A087UMM9_STEMI</name>
<evidence type="ECO:0000313" key="1">
    <source>
        <dbReference type="EMBL" id="KFM78618.1"/>
    </source>
</evidence>
<organism evidence="1 2">
    <name type="scientific">Stegodyphus mimosarum</name>
    <name type="common">African social velvet spider</name>
    <dbReference type="NCBI Taxonomy" id="407821"/>
    <lineage>
        <taxon>Eukaryota</taxon>
        <taxon>Metazoa</taxon>
        <taxon>Ecdysozoa</taxon>
        <taxon>Arthropoda</taxon>
        <taxon>Chelicerata</taxon>
        <taxon>Arachnida</taxon>
        <taxon>Araneae</taxon>
        <taxon>Araneomorphae</taxon>
        <taxon>Entelegynae</taxon>
        <taxon>Eresoidea</taxon>
        <taxon>Eresidae</taxon>
        <taxon>Stegodyphus</taxon>
    </lineage>
</organism>
<dbReference type="Proteomes" id="UP000054359">
    <property type="component" value="Unassembled WGS sequence"/>
</dbReference>
<sequence length="46" mass="5052">MLTIALYGHPGNRRLKRGVSETQPSLASLRKICNPVFAELSKTIAI</sequence>
<accession>A0A087UMM9</accession>
<feature type="non-terminal residue" evidence="1">
    <location>
        <position position="46"/>
    </location>
</feature>
<evidence type="ECO:0000313" key="2">
    <source>
        <dbReference type="Proteomes" id="UP000054359"/>
    </source>
</evidence>
<dbReference type="EMBL" id="KK120590">
    <property type="protein sequence ID" value="KFM78618.1"/>
    <property type="molecule type" value="Genomic_DNA"/>
</dbReference>
<reference evidence="1 2" key="1">
    <citation type="submission" date="2013-11" db="EMBL/GenBank/DDBJ databases">
        <title>Genome sequencing of Stegodyphus mimosarum.</title>
        <authorList>
            <person name="Bechsgaard J."/>
        </authorList>
    </citation>
    <scope>NUCLEOTIDE SEQUENCE [LARGE SCALE GENOMIC DNA]</scope>
</reference>
<gene>
    <name evidence="1" type="ORF">X975_01761</name>
</gene>